<reference evidence="10 11" key="1">
    <citation type="submission" date="2016-05" db="EMBL/GenBank/DDBJ databases">
        <title>Comparative genomics of biotechnologically important yeasts.</title>
        <authorList>
            <consortium name="DOE Joint Genome Institute"/>
            <person name="Riley R."/>
            <person name="Haridas S."/>
            <person name="Wolfe K.H."/>
            <person name="Lopes M.R."/>
            <person name="Hittinger C.T."/>
            <person name="Goker M."/>
            <person name="Salamov A."/>
            <person name="Wisecaver J."/>
            <person name="Long T.M."/>
            <person name="Aerts A.L."/>
            <person name="Barry K."/>
            <person name="Choi C."/>
            <person name="Clum A."/>
            <person name="Coughlan A.Y."/>
            <person name="Deshpande S."/>
            <person name="Douglass A.P."/>
            <person name="Hanson S.J."/>
            <person name="Klenk H.-P."/>
            <person name="LaButti K."/>
            <person name="Lapidus A."/>
            <person name="Lindquist E."/>
            <person name="Lipzen A."/>
            <person name="Meier-kolthoff J.P."/>
            <person name="Ohm R.A."/>
            <person name="Otillar R.P."/>
            <person name="Pangilinan J."/>
            <person name="Peng Y."/>
            <person name="Rokas A."/>
            <person name="Rosa C.A."/>
            <person name="Scheuner C."/>
            <person name="Sibirny A.A."/>
            <person name="Slot J.C."/>
            <person name="Stielow J.B."/>
            <person name="Sun H."/>
            <person name="Kurtzman C.P."/>
            <person name="Blackwell M."/>
            <person name="Grigoriev I.V."/>
            <person name="Jeffries T.W."/>
        </authorList>
    </citation>
    <scope>NUCLEOTIDE SEQUENCE [LARGE SCALE GENOMIC DNA]</scope>
    <source>
        <strain evidence="10 11">NRRL YB-4993</strain>
    </source>
</reference>
<dbReference type="InterPro" id="IPR016722">
    <property type="entry name" value="DNA_pol_alpha_bsu"/>
</dbReference>
<dbReference type="GO" id="GO:0006270">
    <property type="term" value="P:DNA replication initiation"/>
    <property type="evidence" value="ECO:0007669"/>
    <property type="project" value="EnsemblFungi"/>
</dbReference>
<dbReference type="GeneID" id="30030493"/>
<sequence>MADQPPLDTQTRDWFARKLGAVDDATVARLWAVKRLFNLSNDDVYINWESFVVTHEHGEMDPSPSSVDKFQHYLQQQISAAPHKKTPALKKVRDLAGAKRKPAMDFSSSPGVQLPSTPQFKKARPTSLASEPDSSPTRGNLPSSPLKSAAAPQENCVVETLNPHVQAAQGASHMQAELGADPGPGAVQVVRNYEPAKFRFRTMAMKLLESADVLDEQIDSVSLQMLDMYKGSDVLLGNPCMSSQFDIVCCGRIVPDLPLFDLLLGALNDKSLYLETSRLGGIGQRIPLDVSRLAAYSFFPGQVVGLKGRNPTGRTFVVHEEVPVPGLGVPVSSLDELQKHRASCGPKVFVAAGPFCNQHSLDYAKLAALVALLNAEIRPHVAILFGPFLDVANTAVQAGDVHLEGVPPSQQPRTLDELFRLQVTPLLKQIDRNIHVILVPSLRDAASKHASYPQAALDRKRLGLPKNFHCYANPSSFSVNEALFATSNMDVFKDLKDVYKASPDGAGNVPANRFDRIANHVFQQKRYYPVFPGAVRKAPLSALECDRVAALNEGVAGEDLADIAVGGSCLEVPYLGLTELVDSLPDVMLIPSEMNAFAKVVRGVVVVNPGQFVRPSKDASRLEGNYAVLSIKPPDDAEPDNIEPVENSDLYYHNIYKRCRVDIYRS</sequence>
<evidence type="ECO:0000256" key="4">
    <source>
        <dbReference type="ARBA" id="ARBA00022705"/>
    </source>
</evidence>
<protein>
    <recommendedName>
        <fullName evidence="3 6">DNA polymerase alpha subunit B</fullName>
    </recommendedName>
</protein>
<dbReference type="RefSeq" id="XP_018711914.1">
    <property type="nucleotide sequence ID" value="XM_018857517.1"/>
</dbReference>
<dbReference type="GO" id="GO:0005635">
    <property type="term" value="C:nuclear envelope"/>
    <property type="evidence" value="ECO:0007669"/>
    <property type="project" value="EnsemblFungi"/>
</dbReference>
<evidence type="ECO:0000256" key="7">
    <source>
        <dbReference type="SAM" id="MobiDB-lite"/>
    </source>
</evidence>
<dbReference type="Pfam" id="PF04042">
    <property type="entry name" value="DNA_pol_E_B"/>
    <property type="match status" value="1"/>
</dbReference>
<evidence type="ECO:0000256" key="3">
    <source>
        <dbReference type="ARBA" id="ARBA00018596"/>
    </source>
</evidence>
<dbReference type="GO" id="GO:0016233">
    <property type="term" value="P:telomere capping"/>
    <property type="evidence" value="ECO:0007669"/>
    <property type="project" value="EnsemblFungi"/>
</dbReference>
<gene>
    <name evidence="10" type="ORF">METBIDRAFT_42245</name>
</gene>
<dbReference type="Proteomes" id="UP000092555">
    <property type="component" value="Unassembled WGS sequence"/>
</dbReference>
<dbReference type="STRING" id="869754.A0A1A0HB97"/>
<keyword evidence="5 6" id="KW-0539">Nucleus</keyword>
<dbReference type="PANTHER" id="PTHR23061:SF12">
    <property type="entry name" value="DNA POLYMERASE ALPHA SUBUNIT B"/>
    <property type="match status" value="1"/>
</dbReference>
<accession>A0A1A0HB97</accession>
<comment type="function">
    <text evidence="6">Accessory subunit of the DNA polymerase alpha complex (also known as the alpha DNA polymerase-primase complex) which plays an essential role in the initiation of DNA synthesis.</text>
</comment>
<dbReference type="GO" id="GO:0005658">
    <property type="term" value="C:alpha DNA polymerase:primase complex"/>
    <property type="evidence" value="ECO:0007669"/>
    <property type="project" value="EnsemblFungi"/>
</dbReference>
<dbReference type="PIRSF" id="PIRSF018300">
    <property type="entry name" value="DNA_pol_alph_2"/>
    <property type="match status" value="1"/>
</dbReference>
<dbReference type="GO" id="GO:0003887">
    <property type="term" value="F:DNA-directed DNA polymerase activity"/>
    <property type="evidence" value="ECO:0007669"/>
    <property type="project" value="EnsemblFungi"/>
</dbReference>
<evidence type="ECO:0000313" key="10">
    <source>
        <dbReference type="EMBL" id="OBA21404.1"/>
    </source>
</evidence>
<proteinExistence type="inferred from homology"/>
<evidence type="ECO:0000259" key="9">
    <source>
        <dbReference type="Pfam" id="PF22062"/>
    </source>
</evidence>
<feature type="compositionally biased region" description="Polar residues" evidence="7">
    <location>
        <begin position="127"/>
        <end position="146"/>
    </location>
</feature>
<dbReference type="EMBL" id="LXTC01000003">
    <property type="protein sequence ID" value="OBA21404.1"/>
    <property type="molecule type" value="Genomic_DNA"/>
</dbReference>
<feature type="domain" description="DNA polymerase alpha/delta/epsilon subunit B" evidence="8">
    <location>
        <begin position="348"/>
        <end position="599"/>
    </location>
</feature>
<dbReference type="OrthoDB" id="336885at2759"/>
<feature type="region of interest" description="Disordered" evidence="7">
    <location>
        <begin position="95"/>
        <end position="152"/>
    </location>
</feature>
<evidence type="ECO:0000256" key="1">
    <source>
        <dbReference type="ARBA" id="ARBA00004123"/>
    </source>
</evidence>
<keyword evidence="11" id="KW-1185">Reference proteome</keyword>
<dbReference type="PANTHER" id="PTHR23061">
    <property type="entry name" value="DNA POLYMERASE 2 ALPHA 70 KDA SUBUNIT"/>
    <property type="match status" value="1"/>
</dbReference>
<evidence type="ECO:0000256" key="6">
    <source>
        <dbReference type="PIRNR" id="PIRNR018300"/>
    </source>
</evidence>
<organism evidence="10 11">
    <name type="scientific">Metschnikowia bicuspidata var. bicuspidata NRRL YB-4993</name>
    <dbReference type="NCBI Taxonomy" id="869754"/>
    <lineage>
        <taxon>Eukaryota</taxon>
        <taxon>Fungi</taxon>
        <taxon>Dikarya</taxon>
        <taxon>Ascomycota</taxon>
        <taxon>Saccharomycotina</taxon>
        <taxon>Pichiomycetes</taxon>
        <taxon>Metschnikowiaceae</taxon>
        <taxon>Metschnikowia</taxon>
    </lineage>
</organism>
<dbReference type="InterPro" id="IPR007185">
    <property type="entry name" value="DNA_pol_a/d/e_bsu"/>
</dbReference>
<dbReference type="Pfam" id="PF22062">
    <property type="entry name" value="OB_DPOA2"/>
    <property type="match status" value="1"/>
</dbReference>
<dbReference type="AlphaFoldDB" id="A0A1A0HB97"/>
<dbReference type="Gene3D" id="3.60.21.60">
    <property type="match status" value="2"/>
</dbReference>
<evidence type="ECO:0000256" key="2">
    <source>
        <dbReference type="ARBA" id="ARBA00007299"/>
    </source>
</evidence>
<evidence type="ECO:0000259" key="8">
    <source>
        <dbReference type="Pfam" id="PF04042"/>
    </source>
</evidence>
<evidence type="ECO:0000256" key="5">
    <source>
        <dbReference type="ARBA" id="ARBA00023242"/>
    </source>
</evidence>
<evidence type="ECO:0000313" key="11">
    <source>
        <dbReference type="Proteomes" id="UP000092555"/>
    </source>
</evidence>
<name>A0A1A0HB97_9ASCO</name>
<keyword evidence="4 6" id="KW-0235">DNA replication</keyword>
<comment type="similarity">
    <text evidence="2 6">Belongs to the DNA polymerase alpha subunit B family.</text>
</comment>
<dbReference type="InterPro" id="IPR054300">
    <property type="entry name" value="OB_DPOA2"/>
</dbReference>
<feature type="domain" description="DNA polymerase alpha subunit B OB" evidence="9">
    <location>
        <begin position="212"/>
        <end position="320"/>
    </location>
</feature>
<comment type="caution">
    <text evidence="10">The sequence shown here is derived from an EMBL/GenBank/DDBJ whole genome shotgun (WGS) entry which is preliminary data.</text>
</comment>
<feature type="compositionally biased region" description="Polar residues" evidence="7">
    <location>
        <begin position="106"/>
        <end position="119"/>
    </location>
</feature>
<dbReference type="GO" id="GO:0003677">
    <property type="term" value="F:DNA binding"/>
    <property type="evidence" value="ECO:0007669"/>
    <property type="project" value="InterPro"/>
</dbReference>
<comment type="subcellular location">
    <subcellularLocation>
        <location evidence="1 6">Nucleus</location>
    </subcellularLocation>
</comment>